<comment type="similarity">
    <text evidence="1">Belongs to the ABC transporter superfamily.</text>
</comment>
<dbReference type="Gene3D" id="3.90.1280.20">
    <property type="match status" value="1"/>
</dbReference>
<dbReference type="GO" id="GO:0005524">
    <property type="term" value="F:ATP binding"/>
    <property type="evidence" value="ECO:0007669"/>
    <property type="project" value="UniProtKB-KW"/>
</dbReference>
<keyword evidence="4" id="KW-0547">Nucleotide-binding</keyword>
<dbReference type="InterPro" id="IPR003439">
    <property type="entry name" value="ABC_transporter-like_ATP-bd"/>
</dbReference>
<comment type="caution">
    <text evidence="9">The sequence shown here is derived from an EMBL/GenBank/DDBJ whole genome shotgun (WGS) entry which is preliminary data.</text>
</comment>
<dbReference type="InterPro" id="IPR003593">
    <property type="entry name" value="AAA+_ATPase"/>
</dbReference>
<evidence type="ECO:0000313" key="9">
    <source>
        <dbReference type="EMBL" id="RLE14482.1"/>
    </source>
</evidence>
<dbReference type="Pfam" id="PF00571">
    <property type="entry name" value="CBS"/>
    <property type="match status" value="2"/>
</dbReference>
<feature type="domain" description="ABC transporter" evidence="7">
    <location>
        <begin position="2"/>
        <end position="237"/>
    </location>
</feature>
<gene>
    <name evidence="9" type="ORF">DRJ04_02285</name>
</gene>
<dbReference type="InterPro" id="IPR046342">
    <property type="entry name" value="CBS_dom_sf"/>
</dbReference>
<evidence type="ECO:0000256" key="2">
    <source>
        <dbReference type="ARBA" id="ARBA00022448"/>
    </source>
</evidence>
<dbReference type="SUPFAM" id="SSF54631">
    <property type="entry name" value="CBS-domain pair"/>
    <property type="match status" value="1"/>
</dbReference>
<dbReference type="NCBIfam" id="TIGR01186">
    <property type="entry name" value="proV"/>
    <property type="match status" value="1"/>
</dbReference>
<dbReference type="InterPro" id="IPR005892">
    <property type="entry name" value="Gly-betaine_transp_ATP-bd"/>
</dbReference>
<dbReference type="PANTHER" id="PTHR43117">
    <property type="entry name" value="OSMOPROTECTANT IMPORT ATP-BINDING PROTEIN OSMV"/>
    <property type="match status" value="1"/>
</dbReference>
<dbReference type="InterPro" id="IPR017871">
    <property type="entry name" value="ABC_transporter-like_CS"/>
</dbReference>
<evidence type="ECO:0000256" key="1">
    <source>
        <dbReference type="ARBA" id="ARBA00005417"/>
    </source>
</evidence>
<dbReference type="CDD" id="cd03295">
    <property type="entry name" value="ABC_OpuCA_Osmoprotection"/>
    <property type="match status" value="1"/>
</dbReference>
<dbReference type="PROSITE" id="PS51371">
    <property type="entry name" value="CBS"/>
    <property type="match status" value="2"/>
</dbReference>
<dbReference type="CDD" id="cd02205">
    <property type="entry name" value="CBS_pair_SF"/>
    <property type="match status" value="1"/>
</dbReference>
<dbReference type="PANTHER" id="PTHR43117:SF4">
    <property type="entry name" value="OSMOPROTECTANT IMPORT ATP-BINDING PROTEIN OSMV"/>
    <property type="match status" value="1"/>
</dbReference>
<keyword evidence="3" id="KW-0677">Repeat</keyword>
<keyword evidence="6" id="KW-0129">CBS domain</keyword>
<evidence type="ECO:0000259" key="8">
    <source>
        <dbReference type="PROSITE" id="PS51371"/>
    </source>
</evidence>
<accession>A0A662DK22</accession>
<dbReference type="EMBL" id="QMQA01000042">
    <property type="protein sequence ID" value="RLE14482.1"/>
    <property type="molecule type" value="Genomic_DNA"/>
</dbReference>
<dbReference type="SMART" id="SM00382">
    <property type="entry name" value="AAA"/>
    <property type="match status" value="1"/>
</dbReference>
<dbReference type="GO" id="GO:0031460">
    <property type="term" value="P:glycine betaine transport"/>
    <property type="evidence" value="ECO:0007669"/>
    <property type="project" value="InterPro"/>
</dbReference>
<evidence type="ECO:0000256" key="4">
    <source>
        <dbReference type="ARBA" id="ARBA00022741"/>
    </source>
</evidence>
<organism evidence="9 10">
    <name type="scientific">Aerophobetes bacterium</name>
    <dbReference type="NCBI Taxonomy" id="2030807"/>
    <lineage>
        <taxon>Bacteria</taxon>
        <taxon>Candidatus Aerophobota</taxon>
    </lineage>
</organism>
<reference evidence="9 10" key="1">
    <citation type="submission" date="2018-06" db="EMBL/GenBank/DDBJ databases">
        <title>Extensive metabolic versatility and redundancy in microbially diverse, dynamic hydrothermal sediments.</title>
        <authorList>
            <person name="Dombrowski N."/>
            <person name="Teske A."/>
            <person name="Baker B.J."/>
        </authorList>
    </citation>
    <scope>NUCLEOTIDE SEQUENCE [LARGE SCALE GENOMIC DNA]</scope>
    <source>
        <strain evidence="9">B3_G15</strain>
    </source>
</reference>
<feature type="domain" description="CBS" evidence="8">
    <location>
        <begin position="255"/>
        <end position="311"/>
    </location>
</feature>
<dbReference type="InterPro" id="IPR000644">
    <property type="entry name" value="CBS_dom"/>
</dbReference>
<feature type="domain" description="CBS" evidence="8">
    <location>
        <begin position="314"/>
        <end position="371"/>
    </location>
</feature>
<dbReference type="GO" id="GO:0016020">
    <property type="term" value="C:membrane"/>
    <property type="evidence" value="ECO:0007669"/>
    <property type="project" value="InterPro"/>
</dbReference>
<evidence type="ECO:0000259" key="7">
    <source>
        <dbReference type="PROSITE" id="PS50893"/>
    </source>
</evidence>
<dbReference type="GO" id="GO:0016887">
    <property type="term" value="F:ATP hydrolysis activity"/>
    <property type="evidence" value="ECO:0007669"/>
    <property type="project" value="InterPro"/>
</dbReference>
<evidence type="ECO:0000256" key="3">
    <source>
        <dbReference type="ARBA" id="ARBA00022737"/>
    </source>
</evidence>
<dbReference type="PROSITE" id="PS00211">
    <property type="entry name" value="ABC_TRANSPORTER_1"/>
    <property type="match status" value="1"/>
</dbReference>
<dbReference type="PROSITE" id="PS50893">
    <property type="entry name" value="ABC_TRANSPORTER_2"/>
    <property type="match status" value="1"/>
</dbReference>
<proteinExistence type="inferred from homology"/>
<dbReference type="Gene3D" id="3.10.580.10">
    <property type="entry name" value="CBS-domain"/>
    <property type="match status" value="1"/>
</dbReference>
<dbReference type="SUPFAM" id="SSF52540">
    <property type="entry name" value="P-loop containing nucleoside triphosphate hydrolases"/>
    <property type="match status" value="1"/>
</dbReference>
<evidence type="ECO:0000313" key="10">
    <source>
        <dbReference type="Proteomes" id="UP000280417"/>
    </source>
</evidence>
<dbReference type="FunFam" id="3.40.50.300:FF:000425">
    <property type="entry name" value="Probable ABC transporter, ATP-binding subunit"/>
    <property type="match status" value="1"/>
</dbReference>
<dbReference type="Proteomes" id="UP000280417">
    <property type="component" value="Unassembled WGS sequence"/>
</dbReference>
<keyword evidence="2" id="KW-0813">Transport</keyword>
<evidence type="ECO:0000256" key="6">
    <source>
        <dbReference type="PROSITE-ProRule" id="PRU00703"/>
    </source>
</evidence>
<protein>
    <submittedName>
        <fullName evidence="9">ABC transporter ATP-binding protein</fullName>
    </submittedName>
</protein>
<dbReference type="InterPro" id="IPR027417">
    <property type="entry name" value="P-loop_NTPase"/>
</dbReference>
<evidence type="ECO:0000256" key="5">
    <source>
        <dbReference type="ARBA" id="ARBA00022840"/>
    </source>
</evidence>
<name>A0A662DK22_UNCAE</name>
<dbReference type="Gene3D" id="3.40.50.300">
    <property type="entry name" value="P-loop containing nucleotide triphosphate hydrolases"/>
    <property type="match status" value="1"/>
</dbReference>
<dbReference type="AlphaFoldDB" id="A0A662DK22"/>
<sequence>MIKLENVTKIYPDGTRAVNNLSLEINKGEICVLLGPSGCGKTTTMKMINRLIPITSGKIYINGEDNTKIDENELRRNIGYAIQQIGLFPHMTVEQNIMTVPVLKGWPENKRKKRAKELLELVGLDPAIYSNKYPAELSGGQMQRVGVARALGADPEILLMDEPFGAIDPITRGRLQDEFLKIQEEIKKTIVFVTHDLNEAMKMGDKIALLKDGRLVQYDTPANLLYKPKNDFVRNFVGADRALQGLRLLKVKEVMSTSPPVVKVNDDLAVAKKRIEEEKIPWLMVVDNENRFLGWINKPDLATCRQGEKVEKVVIPPTTTAFPETFLNEALSLMLSSAIGNLAIVDNKGRLKGVLTFDILREVIGKSYVGERSK</sequence>
<dbReference type="Pfam" id="PF00005">
    <property type="entry name" value="ABC_tran"/>
    <property type="match status" value="1"/>
</dbReference>
<dbReference type="SMART" id="SM00116">
    <property type="entry name" value="CBS"/>
    <property type="match status" value="2"/>
</dbReference>
<keyword evidence="5 9" id="KW-0067">ATP-binding</keyword>